<dbReference type="SUPFAM" id="SSF51735">
    <property type="entry name" value="NAD(P)-binding Rossmann-fold domains"/>
    <property type="match status" value="1"/>
</dbReference>
<dbReference type="Pfam" id="PF13561">
    <property type="entry name" value="adh_short_C2"/>
    <property type="match status" value="1"/>
</dbReference>
<dbReference type="NCBIfam" id="NF005754">
    <property type="entry name" value="PRK07578.1"/>
    <property type="match status" value="1"/>
</dbReference>
<reference evidence="3 4" key="1">
    <citation type="journal article" date="2017" name="Nat. Microbiol.">
        <title>Natural product diversity associated with the nematode symbionts Photorhabdus and Xenorhabdus.</title>
        <authorList>
            <person name="Tobias N.J."/>
            <person name="Wolff H."/>
            <person name="Djahanschiri B."/>
            <person name="Grundmann F."/>
            <person name="Kronenwerth M."/>
            <person name="Shi Y.M."/>
            <person name="Simonyi S."/>
            <person name="Grun P."/>
            <person name="Shapiro-Ilan D."/>
            <person name="Pidot S.J."/>
            <person name="Stinear T.P."/>
            <person name="Ebersberger I."/>
            <person name="Bode H.B."/>
        </authorList>
    </citation>
    <scope>NUCLEOTIDE SEQUENCE [LARGE SCALE GENOMIC DNA]</scope>
    <source>
        <strain evidence="3 4">DSM 17907</strain>
    </source>
</reference>
<organism evidence="3 4">
    <name type="scientific">Xenorhabdus kozodoii</name>
    <dbReference type="NCBI Taxonomy" id="351676"/>
    <lineage>
        <taxon>Bacteria</taxon>
        <taxon>Pseudomonadati</taxon>
        <taxon>Pseudomonadota</taxon>
        <taxon>Gammaproteobacteria</taxon>
        <taxon>Enterobacterales</taxon>
        <taxon>Morganellaceae</taxon>
        <taxon>Xenorhabdus</taxon>
    </lineage>
</organism>
<accession>A0A2D0LFW5</accession>
<keyword evidence="2" id="KW-0560">Oxidoreductase</keyword>
<dbReference type="PANTHER" id="PTHR43477">
    <property type="entry name" value="DIHYDROANTICAPSIN 7-DEHYDROGENASE"/>
    <property type="match status" value="1"/>
</dbReference>
<evidence type="ECO:0000313" key="4">
    <source>
        <dbReference type="Proteomes" id="UP000221101"/>
    </source>
</evidence>
<dbReference type="EMBL" id="NJCX01000003">
    <property type="protein sequence ID" value="PHM74589.1"/>
    <property type="molecule type" value="Genomic_DNA"/>
</dbReference>
<dbReference type="OrthoDB" id="9787486at2"/>
<evidence type="ECO:0000256" key="2">
    <source>
        <dbReference type="ARBA" id="ARBA00023002"/>
    </source>
</evidence>
<evidence type="ECO:0000313" key="3">
    <source>
        <dbReference type="EMBL" id="PHM74589.1"/>
    </source>
</evidence>
<dbReference type="InterPro" id="IPR002347">
    <property type="entry name" value="SDR_fam"/>
</dbReference>
<dbReference type="CDD" id="cd11731">
    <property type="entry name" value="Lin1944_like_SDR_c"/>
    <property type="match status" value="1"/>
</dbReference>
<sequence>MKILIVGASGTIGKAVAEELSQKHDIICAGRNSNDIKVDITSPESIKKMYEKIGYIDSVVSATGNAHFGAIQELTPQLNEVAIESKLKGQINLVLLGLNYINEHGSFTLTTGIMKDDPILQGASAAMANGGVRSFVKSAAIEMPRNIRINCVSPNVLQESWHKYGALFPGFEAVPVKRVALAFKKSIEGAQTGKEYKIY</sequence>
<name>A0A2D0LFW5_9GAMM</name>
<gene>
    <name evidence="3" type="ORF">Xkoz_00512</name>
</gene>
<dbReference type="AlphaFoldDB" id="A0A2D0LFW5"/>
<proteinExistence type="inferred from homology"/>
<dbReference type="Gene3D" id="3.40.50.720">
    <property type="entry name" value="NAD(P)-binding Rossmann-like Domain"/>
    <property type="match status" value="1"/>
</dbReference>
<comment type="caution">
    <text evidence="3">The sequence shown here is derived from an EMBL/GenBank/DDBJ whole genome shotgun (WGS) entry which is preliminary data.</text>
</comment>
<dbReference type="RefSeq" id="WP_099140608.1">
    <property type="nucleotide sequence ID" value="NZ_CAWNOR010000064.1"/>
</dbReference>
<dbReference type="InterPro" id="IPR051122">
    <property type="entry name" value="SDR_DHRS6-like"/>
</dbReference>
<dbReference type="PANTHER" id="PTHR43477:SF1">
    <property type="entry name" value="DIHYDROANTICAPSIN 7-DEHYDROGENASE"/>
    <property type="match status" value="1"/>
</dbReference>
<dbReference type="Proteomes" id="UP000221101">
    <property type="component" value="Unassembled WGS sequence"/>
</dbReference>
<evidence type="ECO:0000256" key="1">
    <source>
        <dbReference type="ARBA" id="ARBA00006484"/>
    </source>
</evidence>
<dbReference type="InterPro" id="IPR036291">
    <property type="entry name" value="NAD(P)-bd_dom_sf"/>
</dbReference>
<dbReference type="GO" id="GO:0016491">
    <property type="term" value="F:oxidoreductase activity"/>
    <property type="evidence" value="ECO:0007669"/>
    <property type="project" value="UniProtKB-KW"/>
</dbReference>
<dbReference type="PRINTS" id="PR00081">
    <property type="entry name" value="GDHRDH"/>
</dbReference>
<keyword evidence="4" id="KW-1185">Reference proteome</keyword>
<comment type="similarity">
    <text evidence="1">Belongs to the short-chain dehydrogenases/reductases (SDR) family.</text>
</comment>
<protein>
    <submittedName>
        <fullName evidence="3">3-oxoacyl-ACP reductase</fullName>
    </submittedName>
</protein>